<sequence>MATSSMFDIKEEDREDNEKDEKNSQHLHQNHQHQQKQQRQQQQHKRIIKFNQKKSMSKTESIIIDYYITVIIMYCRLGFVYNVYTLELVQIAYQVFYLRMMMTHSSVFRFI</sequence>
<reference evidence="3" key="1">
    <citation type="submission" date="2013-05" db="EMBL/GenBank/DDBJ databases">
        <authorList>
            <person name="Yim A.K.Y."/>
            <person name="Chan T.F."/>
            <person name="Ji K.M."/>
            <person name="Liu X.Y."/>
            <person name="Zhou J.W."/>
            <person name="Li R.Q."/>
            <person name="Yang K.Y."/>
            <person name="Li J."/>
            <person name="Li M."/>
            <person name="Law P.T.W."/>
            <person name="Wu Y.L."/>
            <person name="Cai Z.L."/>
            <person name="Qin H."/>
            <person name="Bao Y."/>
            <person name="Leung R.K.K."/>
            <person name="Ng P.K.S."/>
            <person name="Zou J."/>
            <person name="Zhong X.J."/>
            <person name="Ran P.X."/>
            <person name="Zhong N.S."/>
            <person name="Liu Z.G."/>
            <person name="Tsui S.K.W."/>
        </authorList>
    </citation>
    <scope>NUCLEOTIDE SEQUENCE</scope>
    <source>
        <strain evidence="3">Derf</strain>
        <tissue evidence="3">Whole organism</tissue>
    </source>
</reference>
<accession>A0A922HZP7</accession>
<reference evidence="3" key="2">
    <citation type="journal article" date="2022" name="Res Sq">
        <title>Comparative Genomics Reveals Insights into the Divergent Evolution of Astigmatic Mites and Household Pest Adaptations.</title>
        <authorList>
            <person name="Xiong Q."/>
            <person name="Wan A.T.-Y."/>
            <person name="Liu X.-Y."/>
            <person name="Fung C.S.-H."/>
            <person name="Xiao X."/>
            <person name="Malainual N."/>
            <person name="Hou J."/>
            <person name="Wang L."/>
            <person name="Wang M."/>
            <person name="Yang K."/>
            <person name="Cui Y."/>
            <person name="Leung E."/>
            <person name="Nong W."/>
            <person name="Shin S.-K."/>
            <person name="Au S."/>
            <person name="Jeong K.Y."/>
            <person name="Chew F.T."/>
            <person name="Hui J."/>
            <person name="Leung T.F."/>
            <person name="Tungtrongchitr A."/>
            <person name="Zhong N."/>
            <person name="Liu Z."/>
            <person name="Tsui S."/>
        </authorList>
    </citation>
    <scope>NUCLEOTIDE SEQUENCE</scope>
    <source>
        <strain evidence="3">Derf</strain>
        <tissue evidence="3">Whole organism</tissue>
    </source>
</reference>
<evidence type="ECO:0000256" key="1">
    <source>
        <dbReference type="SAM" id="MobiDB-lite"/>
    </source>
</evidence>
<dbReference type="EMBL" id="ASGP02000003">
    <property type="protein sequence ID" value="KAH9516285.1"/>
    <property type="molecule type" value="Genomic_DNA"/>
</dbReference>
<gene>
    <name evidence="3" type="ORF">DERF_007038</name>
</gene>
<evidence type="ECO:0000256" key="2">
    <source>
        <dbReference type="SAM" id="Phobius"/>
    </source>
</evidence>
<name>A0A922HZP7_DERFA</name>
<dbReference type="AlphaFoldDB" id="A0A922HZP7"/>
<keyword evidence="2" id="KW-0812">Transmembrane</keyword>
<keyword evidence="2" id="KW-1133">Transmembrane helix</keyword>
<feature type="transmembrane region" description="Helical" evidence="2">
    <location>
        <begin position="63"/>
        <end position="84"/>
    </location>
</feature>
<evidence type="ECO:0000313" key="3">
    <source>
        <dbReference type="EMBL" id="KAH9516285.1"/>
    </source>
</evidence>
<keyword evidence="2" id="KW-0472">Membrane</keyword>
<feature type="region of interest" description="Disordered" evidence="1">
    <location>
        <begin position="1"/>
        <end position="47"/>
    </location>
</feature>
<feature type="compositionally biased region" description="Basic and acidic residues" evidence="1">
    <location>
        <begin position="8"/>
        <end position="24"/>
    </location>
</feature>
<comment type="caution">
    <text evidence="3">The sequence shown here is derived from an EMBL/GenBank/DDBJ whole genome shotgun (WGS) entry which is preliminary data.</text>
</comment>
<protein>
    <submittedName>
        <fullName evidence="3">Uncharacterized protein</fullName>
    </submittedName>
</protein>
<keyword evidence="4" id="KW-1185">Reference proteome</keyword>
<organism evidence="3 4">
    <name type="scientific">Dermatophagoides farinae</name>
    <name type="common">American house dust mite</name>
    <dbReference type="NCBI Taxonomy" id="6954"/>
    <lineage>
        <taxon>Eukaryota</taxon>
        <taxon>Metazoa</taxon>
        <taxon>Ecdysozoa</taxon>
        <taxon>Arthropoda</taxon>
        <taxon>Chelicerata</taxon>
        <taxon>Arachnida</taxon>
        <taxon>Acari</taxon>
        <taxon>Acariformes</taxon>
        <taxon>Sarcoptiformes</taxon>
        <taxon>Astigmata</taxon>
        <taxon>Psoroptidia</taxon>
        <taxon>Analgoidea</taxon>
        <taxon>Pyroglyphidae</taxon>
        <taxon>Dermatophagoidinae</taxon>
        <taxon>Dermatophagoides</taxon>
    </lineage>
</organism>
<feature type="compositionally biased region" description="Basic residues" evidence="1">
    <location>
        <begin position="28"/>
        <end position="47"/>
    </location>
</feature>
<evidence type="ECO:0000313" key="4">
    <source>
        <dbReference type="Proteomes" id="UP000790347"/>
    </source>
</evidence>
<proteinExistence type="predicted"/>
<dbReference type="Proteomes" id="UP000790347">
    <property type="component" value="Unassembled WGS sequence"/>
</dbReference>